<evidence type="ECO:0000256" key="4">
    <source>
        <dbReference type="ARBA" id="ARBA00007008"/>
    </source>
</evidence>
<reference evidence="18 19" key="1">
    <citation type="submission" date="2017-08" db="EMBL/GenBank/DDBJ databases">
        <title>Fine stratification of microbial communities through a metagenomic profile of the photic zone.</title>
        <authorList>
            <person name="Haro-Moreno J.M."/>
            <person name="Lopez-Perez M."/>
            <person name="De La Torre J."/>
            <person name="Picazo A."/>
            <person name="Camacho A."/>
            <person name="Rodriguez-Valera F."/>
        </authorList>
    </citation>
    <scope>NUCLEOTIDE SEQUENCE [LARGE SCALE GENOMIC DNA]</scope>
    <source>
        <strain evidence="18">MED-G24</strain>
    </source>
</reference>
<organism evidence="18 19">
    <name type="scientific">OM182 bacterium MED-G24</name>
    <dbReference type="NCBI Taxonomy" id="1986255"/>
    <lineage>
        <taxon>Bacteria</taxon>
        <taxon>Pseudomonadati</taxon>
        <taxon>Pseudomonadota</taxon>
        <taxon>Gammaproteobacteria</taxon>
        <taxon>OMG group</taxon>
        <taxon>OM182 clade</taxon>
    </lineage>
</organism>
<dbReference type="HAMAP" id="MF_00065">
    <property type="entry name" value="Adenylyl_sulf_kinase"/>
    <property type="match status" value="1"/>
</dbReference>
<dbReference type="Gene3D" id="3.40.50.300">
    <property type="entry name" value="P-loop containing nucleotide triphosphate hydrolases"/>
    <property type="match status" value="1"/>
</dbReference>
<dbReference type="SUPFAM" id="SSF50465">
    <property type="entry name" value="EF-Tu/eEF-1alpha/eIF2-gamma C-terminal domain"/>
    <property type="match status" value="1"/>
</dbReference>
<evidence type="ECO:0000256" key="9">
    <source>
        <dbReference type="ARBA" id="ARBA00022777"/>
    </source>
</evidence>
<evidence type="ECO:0000256" key="3">
    <source>
        <dbReference type="ARBA" id="ARBA00004806"/>
    </source>
</evidence>
<dbReference type="AlphaFoldDB" id="A0A2A5WZV9"/>
<evidence type="ECO:0000256" key="7">
    <source>
        <dbReference type="ARBA" id="ARBA00022679"/>
    </source>
</evidence>
<evidence type="ECO:0000313" key="18">
    <source>
        <dbReference type="EMBL" id="PDH41714.1"/>
    </source>
</evidence>
<name>A0A2A5WZV9_9GAMM</name>
<gene>
    <name evidence="15 18" type="primary">cysC</name>
    <name evidence="18" type="ORF">CNE99_01435</name>
</gene>
<feature type="domain" description="APS kinase" evidence="16">
    <location>
        <begin position="314"/>
        <end position="463"/>
    </location>
</feature>
<dbReference type="GO" id="GO:0005525">
    <property type="term" value="F:GTP binding"/>
    <property type="evidence" value="ECO:0007669"/>
    <property type="project" value="UniProtKB-KW"/>
</dbReference>
<comment type="similarity">
    <text evidence="4 15">Belongs to the APS kinase family.</text>
</comment>
<evidence type="ECO:0000256" key="6">
    <source>
        <dbReference type="ARBA" id="ARBA00018163"/>
    </source>
</evidence>
<evidence type="ECO:0000256" key="2">
    <source>
        <dbReference type="ARBA" id="ARBA00002632"/>
    </source>
</evidence>
<dbReference type="UniPathway" id="UPA00140">
    <property type="reaction ID" value="UER00205"/>
</dbReference>
<dbReference type="SUPFAM" id="SSF52540">
    <property type="entry name" value="P-loop containing nucleoside triphosphate hydrolases"/>
    <property type="match status" value="1"/>
</dbReference>
<evidence type="ECO:0000259" key="17">
    <source>
        <dbReference type="Pfam" id="PF22594"/>
    </source>
</evidence>
<dbReference type="CDD" id="cd02027">
    <property type="entry name" value="APSK"/>
    <property type="match status" value="1"/>
</dbReference>
<dbReference type="Proteomes" id="UP000219327">
    <property type="component" value="Unassembled WGS sequence"/>
</dbReference>
<dbReference type="NCBIfam" id="TIGR00455">
    <property type="entry name" value="apsK"/>
    <property type="match status" value="1"/>
</dbReference>
<dbReference type="GO" id="GO:0000103">
    <property type="term" value="P:sulfate assimilation"/>
    <property type="evidence" value="ECO:0007669"/>
    <property type="project" value="UniProtKB-UniRule"/>
</dbReference>
<keyword evidence="7 15" id="KW-0808">Transferase</keyword>
<dbReference type="GO" id="GO:0004020">
    <property type="term" value="F:adenylylsulfate kinase activity"/>
    <property type="evidence" value="ECO:0007669"/>
    <property type="project" value="UniProtKB-UniRule"/>
</dbReference>
<accession>A0A2A5WZV9</accession>
<comment type="catalytic activity">
    <reaction evidence="1 15">
        <text>adenosine 5'-phosphosulfate + ATP = 3'-phosphoadenylyl sulfate + ADP + H(+)</text>
        <dbReference type="Rhea" id="RHEA:24152"/>
        <dbReference type="ChEBI" id="CHEBI:15378"/>
        <dbReference type="ChEBI" id="CHEBI:30616"/>
        <dbReference type="ChEBI" id="CHEBI:58243"/>
        <dbReference type="ChEBI" id="CHEBI:58339"/>
        <dbReference type="ChEBI" id="CHEBI:456216"/>
        <dbReference type="EC" id="2.7.1.25"/>
    </reaction>
</comment>
<dbReference type="InterPro" id="IPR027417">
    <property type="entry name" value="P-loop_NTPase"/>
</dbReference>
<evidence type="ECO:0000256" key="11">
    <source>
        <dbReference type="ARBA" id="ARBA00023134"/>
    </source>
</evidence>
<evidence type="ECO:0000256" key="8">
    <source>
        <dbReference type="ARBA" id="ARBA00022741"/>
    </source>
</evidence>
<evidence type="ECO:0000256" key="10">
    <source>
        <dbReference type="ARBA" id="ARBA00022840"/>
    </source>
</evidence>
<keyword evidence="10 15" id="KW-0067">ATP-binding</keyword>
<proteinExistence type="inferred from homology"/>
<evidence type="ECO:0000256" key="14">
    <source>
        <dbReference type="ARBA" id="ARBA00031464"/>
    </source>
</evidence>
<comment type="caution">
    <text evidence="18">The sequence shown here is derived from an EMBL/GenBank/DDBJ whole genome shotgun (WGS) entry which is preliminary data.</text>
</comment>
<dbReference type="PANTHER" id="PTHR11055:SF63">
    <property type="entry name" value="ADENYLYL-SULFATE KINASE 1, CHLOROPLASTIC"/>
    <property type="match status" value="1"/>
</dbReference>
<dbReference type="EC" id="2.7.1.25" evidence="5 15"/>
<dbReference type="InterPro" id="IPR054696">
    <property type="entry name" value="GTP-eEF1A_C"/>
</dbReference>
<protein>
    <recommendedName>
        <fullName evidence="6 15">Adenylyl-sulfate kinase</fullName>
        <ecNumber evidence="5 15">2.7.1.25</ecNumber>
    </recommendedName>
    <alternativeName>
        <fullName evidence="13 15">APS kinase</fullName>
    </alternativeName>
    <alternativeName>
        <fullName evidence="14 15">ATP adenosine-5'-phosphosulfate 3'-phosphotransferase</fullName>
    </alternativeName>
    <alternativeName>
        <fullName evidence="12 15">Adenosine-5'-phosphosulfate kinase</fullName>
    </alternativeName>
</protein>
<keyword evidence="15" id="KW-0597">Phosphoprotein</keyword>
<feature type="binding site" evidence="15">
    <location>
        <begin position="322"/>
        <end position="329"/>
    </location>
    <ligand>
        <name>ATP</name>
        <dbReference type="ChEBI" id="CHEBI:30616"/>
    </ligand>
</feature>
<dbReference type="InterPro" id="IPR059117">
    <property type="entry name" value="APS_kinase_dom"/>
</dbReference>
<evidence type="ECO:0000256" key="12">
    <source>
        <dbReference type="ARBA" id="ARBA00029724"/>
    </source>
</evidence>
<dbReference type="InterPro" id="IPR002891">
    <property type="entry name" value="APS"/>
</dbReference>
<dbReference type="PANTHER" id="PTHR11055">
    <property type="entry name" value="BIFUNCTIONAL 3'-PHOSPHOADENOSINE 5'-PHOSPHOSULFATE SYNTHASE"/>
    <property type="match status" value="1"/>
</dbReference>
<keyword evidence="9 15" id="KW-0418">Kinase</keyword>
<sequence length="493" mass="53747">MFIIASEEVREEGRIECPEGTEIVADTDPALLAAHTIVVYAPGLDLQKILLTCRCLVPDRIVVVADRSEMSVATDAAERLGIDIDIVALNRFDAGSMVGPVDLGTDPFRMMVDEVDGDRVQGRRLSGGPENGISIQAATTSSSGQCEVGNHEIDGDVVSLSLVSLHSAITPGAVLCRSGEVPEVSDQFKADLIWLGEDDGFEGRPYDVVIGGQIRRATVSELKHRYDPHNYQHLSVRKIGTGDCVSVTLGLTQEVAFDDVSTTRSLATFTLMDHYSGDVVGMGVLSHSLRRAQNVHRQELSIGRVDRERLNDHKGAVVWFTGLSGSGKSTVANTVEQELHRQEVRTYVLDGDNVRHGLNKDLGFTDADRVENIRRVAEVARLMVDAGLVVLTSFISPFRSERDLARQLFSEGEFFEVYVNVPLSVAEARDPKGLYKKARAGEIPNFTGIDSDYEAPISPELEVLTHELSPAECASSVCDLLAENDIATGRRFV</sequence>
<dbReference type="Pfam" id="PF01583">
    <property type="entry name" value="APS_kinase"/>
    <property type="match status" value="1"/>
</dbReference>
<evidence type="ECO:0000313" key="19">
    <source>
        <dbReference type="Proteomes" id="UP000219327"/>
    </source>
</evidence>
<dbReference type="EMBL" id="NTKD01000003">
    <property type="protein sequence ID" value="PDH41714.1"/>
    <property type="molecule type" value="Genomic_DNA"/>
</dbReference>
<dbReference type="GO" id="GO:0005524">
    <property type="term" value="F:ATP binding"/>
    <property type="evidence" value="ECO:0007669"/>
    <property type="project" value="UniProtKB-UniRule"/>
</dbReference>
<evidence type="ECO:0000256" key="1">
    <source>
        <dbReference type="ARBA" id="ARBA00001823"/>
    </source>
</evidence>
<dbReference type="NCBIfam" id="NF003013">
    <property type="entry name" value="PRK03846.1"/>
    <property type="match status" value="1"/>
</dbReference>
<feature type="domain" description="GTP-eEF1A C-terminal" evidence="17">
    <location>
        <begin position="187"/>
        <end position="285"/>
    </location>
</feature>
<evidence type="ECO:0000259" key="16">
    <source>
        <dbReference type="Pfam" id="PF01583"/>
    </source>
</evidence>
<comment type="function">
    <text evidence="2 15">Catalyzes the synthesis of activated sulfate.</text>
</comment>
<comment type="pathway">
    <text evidence="3 15">Sulfur metabolism; hydrogen sulfide biosynthesis; sulfite from sulfate: step 2/3.</text>
</comment>
<evidence type="ECO:0000256" key="15">
    <source>
        <dbReference type="HAMAP-Rule" id="MF_00065"/>
    </source>
</evidence>
<evidence type="ECO:0000256" key="5">
    <source>
        <dbReference type="ARBA" id="ARBA00012121"/>
    </source>
</evidence>
<dbReference type="Pfam" id="PF22594">
    <property type="entry name" value="GTP-eEF1A_C"/>
    <property type="match status" value="1"/>
</dbReference>
<dbReference type="InterPro" id="IPR009001">
    <property type="entry name" value="Transl_elong_EF1A/Init_IF2_C"/>
</dbReference>
<feature type="active site" description="Phosphoserine intermediate" evidence="15">
    <location>
        <position position="396"/>
    </location>
</feature>
<keyword evidence="11" id="KW-0342">GTP-binding</keyword>
<dbReference type="Gene3D" id="2.40.30.10">
    <property type="entry name" value="Translation factors"/>
    <property type="match status" value="1"/>
</dbReference>
<dbReference type="GO" id="GO:0070814">
    <property type="term" value="P:hydrogen sulfide biosynthetic process"/>
    <property type="evidence" value="ECO:0007669"/>
    <property type="project" value="UniProtKB-UniRule"/>
</dbReference>
<dbReference type="FunFam" id="3.40.50.300:FF:000212">
    <property type="entry name" value="Adenylyl-sulfate kinase"/>
    <property type="match status" value="1"/>
</dbReference>
<keyword evidence="8 15" id="KW-0547">Nucleotide-binding</keyword>
<evidence type="ECO:0000256" key="13">
    <source>
        <dbReference type="ARBA" id="ARBA00031393"/>
    </source>
</evidence>